<keyword evidence="2 5" id="KW-0645">Protease</keyword>
<dbReference type="PROSITE" id="PS00138">
    <property type="entry name" value="SUBTILASE_SER"/>
    <property type="match status" value="1"/>
</dbReference>
<dbReference type="PROSITE" id="PS51892">
    <property type="entry name" value="SUBTILASE"/>
    <property type="match status" value="1"/>
</dbReference>
<dbReference type="InterPro" id="IPR023828">
    <property type="entry name" value="Peptidase_S8_Ser-AS"/>
</dbReference>
<dbReference type="PRINTS" id="PR00723">
    <property type="entry name" value="SUBTILISIN"/>
</dbReference>
<dbReference type="AlphaFoldDB" id="A0A933L5V2"/>
<evidence type="ECO:0000256" key="5">
    <source>
        <dbReference type="PROSITE-ProRule" id="PRU01240"/>
    </source>
</evidence>
<proteinExistence type="inferred from homology"/>
<comment type="similarity">
    <text evidence="1 5">Belongs to the peptidase S8 family.</text>
</comment>
<dbReference type="Gene3D" id="3.40.50.200">
    <property type="entry name" value="Peptidase S8/S53 domain"/>
    <property type="match status" value="1"/>
</dbReference>
<evidence type="ECO:0000256" key="2">
    <source>
        <dbReference type="ARBA" id="ARBA00022670"/>
    </source>
</evidence>
<feature type="active site" description="Charge relay system" evidence="5">
    <location>
        <position position="606"/>
    </location>
</feature>
<dbReference type="SUPFAM" id="SSF52743">
    <property type="entry name" value="Subtilisin-like"/>
    <property type="match status" value="1"/>
</dbReference>
<dbReference type="InterPro" id="IPR000209">
    <property type="entry name" value="Peptidase_S8/S53_dom"/>
</dbReference>
<reference evidence="7" key="1">
    <citation type="submission" date="2020-07" db="EMBL/GenBank/DDBJ databases">
        <title>Huge and variable diversity of episymbiotic CPR bacteria and DPANN archaea in groundwater ecosystems.</title>
        <authorList>
            <person name="He C.Y."/>
            <person name="Keren R."/>
            <person name="Whittaker M."/>
            <person name="Farag I.F."/>
            <person name="Doudna J."/>
            <person name="Cate J.H.D."/>
            <person name="Banfield J.F."/>
        </authorList>
    </citation>
    <scope>NUCLEOTIDE SEQUENCE</scope>
    <source>
        <strain evidence="7">NC_groundwater_1586_Pr3_B-0.1um_66_15</strain>
    </source>
</reference>
<dbReference type="GO" id="GO:0004252">
    <property type="term" value="F:serine-type endopeptidase activity"/>
    <property type="evidence" value="ECO:0007669"/>
    <property type="project" value="UniProtKB-UniRule"/>
</dbReference>
<dbReference type="GO" id="GO:0006508">
    <property type="term" value="P:proteolysis"/>
    <property type="evidence" value="ECO:0007669"/>
    <property type="project" value="UniProtKB-KW"/>
</dbReference>
<comment type="caution">
    <text evidence="7">The sequence shown here is derived from an EMBL/GenBank/DDBJ whole genome shotgun (WGS) entry which is preliminary data.</text>
</comment>
<dbReference type="EMBL" id="JACRAF010000059">
    <property type="protein sequence ID" value="MBI4923622.1"/>
    <property type="molecule type" value="Genomic_DNA"/>
</dbReference>
<dbReference type="InterPro" id="IPR015500">
    <property type="entry name" value="Peptidase_S8_subtilisin-rel"/>
</dbReference>
<gene>
    <name evidence="7" type="ORF">HY834_17920</name>
</gene>
<sequence>MAAIPYYMVEYFLLGRTRSSALDQFLMDGGVVAEVWLTFAKDPGVPQRLLLGPVDGVRAIDLGSALNEFVLAYRRQIEDKKRPLPGVSLLENFVAARIQFDELVRVVLPSTKWWHDRQLSDLSGRRTPARTRLADGLHRVIQIRLGAGHESGIADARQSVRKVDKAQRRILDAAPVAALIGLFGLVDEDPAVLQGMQTLDPRVPADDMVFMAWAREHAKRIADHALAALTRPLEAPPLLVQRVFRDRELQLADIEANRTVKADAAQRLFEISCRTLTWAIIDSGVAATHPAFVDHQPGPAPAKTKGPQSRVRRTYDFTLMDQIRNFDLASAEPDSEERKTRIEATIDKLAELPGRKDTPAFRKASRIALGDIAMHLKARVKPDWSVIEPLIRLDDDGLSTAALVTDHGTHVAGILAADWREVDKGKENVVLLGMCPDINIYDLRVLHQTSPESTESAILAALEFIQYVNGRAVGTGPVIHGANISLSIPHDVRNYGCGATPICVASDRLVNAGVVVVAAAGNRGWNEQEMGFGNFVFCSITDPGNARDVITVGSTHRLMPHVYGVSYFSSRGPTGDGRIKPDLVAPGEKIRSAVRGDADDEFAGTSMASPVVCGAAAMLMARNRELIGNTAEIKRILLSTATDLGREKYFQGHGLLDVLRALQSV</sequence>
<dbReference type="InterPro" id="IPR050131">
    <property type="entry name" value="Peptidase_S8_subtilisin-like"/>
</dbReference>
<dbReference type="InterPro" id="IPR022398">
    <property type="entry name" value="Peptidase_S8_His-AS"/>
</dbReference>
<dbReference type="PROSITE" id="PS00137">
    <property type="entry name" value="SUBTILASE_HIS"/>
    <property type="match status" value="1"/>
</dbReference>
<evidence type="ECO:0000259" key="6">
    <source>
        <dbReference type="Pfam" id="PF00082"/>
    </source>
</evidence>
<accession>A0A933L5V2</accession>
<evidence type="ECO:0000256" key="4">
    <source>
        <dbReference type="ARBA" id="ARBA00022825"/>
    </source>
</evidence>
<dbReference type="InterPro" id="IPR036852">
    <property type="entry name" value="Peptidase_S8/S53_dom_sf"/>
</dbReference>
<dbReference type="Pfam" id="PF00082">
    <property type="entry name" value="Peptidase_S8"/>
    <property type="match status" value="1"/>
</dbReference>
<evidence type="ECO:0000313" key="7">
    <source>
        <dbReference type="EMBL" id="MBI4923622.1"/>
    </source>
</evidence>
<feature type="active site" description="Charge relay system" evidence="5">
    <location>
        <position position="407"/>
    </location>
</feature>
<organism evidence="7 8">
    <name type="scientific">Devosia nanyangense</name>
    <dbReference type="NCBI Taxonomy" id="1228055"/>
    <lineage>
        <taxon>Bacteria</taxon>
        <taxon>Pseudomonadati</taxon>
        <taxon>Pseudomonadota</taxon>
        <taxon>Alphaproteobacteria</taxon>
        <taxon>Hyphomicrobiales</taxon>
        <taxon>Devosiaceae</taxon>
        <taxon>Devosia</taxon>
    </lineage>
</organism>
<dbReference type="PANTHER" id="PTHR43806">
    <property type="entry name" value="PEPTIDASE S8"/>
    <property type="match status" value="1"/>
</dbReference>
<keyword evidence="3 5" id="KW-0378">Hydrolase</keyword>
<feature type="domain" description="Peptidase S8/S53" evidence="6">
    <location>
        <begin position="279"/>
        <end position="654"/>
    </location>
</feature>
<dbReference type="PANTHER" id="PTHR43806:SF11">
    <property type="entry name" value="CEREVISIN-RELATED"/>
    <property type="match status" value="1"/>
</dbReference>
<evidence type="ECO:0000313" key="8">
    <source>
        <dbReference type="Proteomes" id="UP000782610"/>
    </source>
</evidence>
<evidence type="ECO:0000256" key="3">
    <source>
        <dbReference type="ARBA" id="ARBA00022801"/>
    </source>
</evidence>
<evidence type="ECO:0000256" key="1">
    <source>
        <dbReference type="ARBA" id="ARBA00011073"/>
    </source>
</evidence>
<protein>
    <submittedName>
        <fullName evidence="7">S8 family serine peptidase</fullName>
    </submittedName>
</protein>
<feature type="active site" description="Charge relay system" evidence="5">
    <location>
        <position position="282"/>
    </location>
</feature>
<name>A0A933L5V2_9HYPH</name>
<dbReference type="Proteomes" id="UP000782610">
    <property type="component" value="Unassembled WGS sequence"/>
</dbReference>
<keyword evidence="4 5" id="KW-0720">Serine protease</keyword>